<gene>
    <name evidence="3" type="ORF">PGTUg99_000523</name>
</gene>
<evidence type="ECO:0000256" key="2">
    <source>
        <dbReference type="SAM" id="SignalP"/>
    </source>
</evidence>
<feature type="compositionally biased region" description="Low complexity" evidence="1">
    <location>
        <begin position="204"/>
        <end position="219"/>
    </location>
</feature>
<evidence type="ECO:0000256" key="1">
    <source>
        <dbReference type="SAM" id="MobiDB-lite"/>
    </source>
</evidence>
<evidence type="ECO:0008006" key="5">
    <source>
        <dbReference type="Google" id="ProtNLM"/>
    </source>
</evidence>
<proteinExistence type="predicted"/>
<evidence type="ECO:0000313" key="3">
    <source>
        <dbReference type="EMBL" id="KAA1123001.1"/>
    </source>
</evidence>
<organism evidence="3 4">
    <name type="scientific">Puccinia graminis f. sp. tritici</name>
    <dbReference type="NCBI Taxonomy" id="56615"/>
    <lineage>
        <taxon>Eukaryota</taxon>
        <taxon>Fungi</taxon>
        <taxon>Dikarya</taxon>
        <taxon>Basidiomycota</taxon>
        <taxon>Pucciniomycotina</taxon>
        <taxon>Pucciniomycetes</taxon>
        <taxon>Pucciniales</taxon>
        <taxon>Pucciniaceae</taxon>
        <taxon>Puccinia</taxon>
    </lineage>
</organism>
<evidence type="ECO:0000313" key="4">
    <source>
        <dbReference type="Proteomes" id="UP000325313"/>
    </source>
</evidence>
<keyword evidence="2" id="KW-0732">Signal</keyword>
<feature type="compositionally biased region" description="Basic and acidic residues" evidence="1">
    <location>
        <begin position="253"/>
        <end position="274"/>
    </location>
</feature>
<feature type="chain" id="PRO_5023083409" description="C3H1-type domain-containing protein" evidence="2">
    <location>
        <begin position="20"/>
        <end position="329"/>
    </location>
</feature>
<protein>
    <recommendedName>
        <fullName evidence="5">C3H1-type domain-containing protein</fullName>
    </recommendedName>
</protein>
<accession>A0A5B0RB00</accession>
<feature type="compositionally biased region" description="Polar residues" evidence="1">
    <location>
        <begin position="220"/>
        <end position="233"/>
    </location>
</feature>
<dbReference type="Proteomes" id="UP000325313">
    <property type="component" value="Unassembled WGS sequence"/>
</dbReference>
<feature type="compositionally biased region" description="Polar residues" evidence="1">
    <location>
        <begin position="137"/>
        <end position="151"/>
    </location>
</feature>
<feature type="region of interest" description="Disordered" evidence="1">
    <location>
        <begin position="137"/>
        <end position="294"/>
    </location>
</feature>
<comment type="caution">
    <text evidence="3">The sequence shown here is derived from an EMBL/GenBank/DDBJ whole genome shotgun (WGS) entry which is preliminary data.</text>
</comment>
<dbReference type="EMBL" id="VDEP01000212">
    <property type="protein sequence ID" value="KAA1123001.1"/>
    <property type="molecule type" value="Genomic_DNA"/>
</dbReference>
<name>A0A5B0RB00_PUCGR</name>
<sequence>MYHPTIPLVALIFLSQTYSRFIEPGLVPINPIHLQRRGIDQAILLKMVKRPQKLNAKFSGMSPNSPCKIGDSACISGGFSQCVGGKYVGEPCAGRFECFAMHTEQDAISRIKEYWCHWWVDWARRGCRQAISTYSTQTSANGDMSGMQSDSNEQDVDCTGSMADAAAGTDKSSTSMDSSVGSSNPSSASDSGTNDAKKSTHPMDSSSGAPDSSDASASGTNMNDAKKSTASSDPKSDSGKASEATMNSSSSSDVKEPSRKESGSKSADDKKNEAPVKGADNESVSFVKDGSEKKTVPVNLSSNAELGVGPVALILREKEAVRPTSNSIF</sequence>
<reference evidence="3 4" key="1">
    <citation type="submission" date="2019-05" db="EMBL/GenBank/DDBJ databases">
        <title>Emergence of the Ug99 lineage of the wheat stem rust pathogen through somatic hybridization.</title>
        <authorList>
            <person name="Li F."/>
            <person name="Upadhyaya N.M."/>
            <person name="Sperschneider J."/>
            <person name="Matny O."/>
            <person name="Nguyen-Phuc H."/>
            <person name="Mago R."/>
            <person name="Raley C."/>
            <person name="Miller M.E."/>
            <person name="Silverstein K.A.T."/>
            <person name="Henningsen E."/>
            <person name="Hirsch C.D."/>
            <person name="Visser B."/>
            <person name="Pretorius Z.A."/>
            <person name="Steffenson B.J."/>
            <person name="Schwessinger B."/>
            <person name="Dodds P.N."/>
            <person name="Figueroa M."/>
        </authorList>
    </citation>
    <scope>NUCLEOTIDE SEQUENCE [LARGE SCALE GENOMIC DNA]</scope>
    <source>
        <strain evidence="3 4">Ug99</strain>
    </source>
</reference>
<feature type="compositionally biased region" description="Low complexity" evidence="1">
    <location>
        <begin position="172"/>
        <end position="191"/>
    </location>
</feature>
<feature type="signal peptide" evidence="2">
    <location>
        <begin position="1"/>
        <end position="19"/>
    </location>
</feature>
<dbReference type="AlphaFoldDB" id="A0A5B0RB00"/>